<dbReference type="InterPro" id="IPR050678">
    <property type="entry name" value="DNA_Partitioning_ATPase"/>
</dbReference>
<dbReference type="RefSeq" id="WP_151049730.1">
    <property type="nucleotide sequence ID" value="NZ_CADEVM010000015.1"/>
</dbReference>
<dbReference type="SUPFAM" id="SSF52540">
    <property type="entry name" value="P-loop containing nucleoside triphosphate hydrolases"/>
    <property type="match status" value="1"/>
</dbReference>
<dbReference type="PANTHER" id="PTHR13696:SF52">
    <property type="entry name" value="PARA FAMILY PROTEIN CT_582"/>
    <property type="match status" value="1"/>
</dbReference>
<evidence type="ECO:0000313" key="2">
    <source>
        <dbReference type="EMBL" id="VWB52746.1"/>
    </source>
</evidence>
<name>A0A6P2KBI6_9BURK</name>
<dbReference type="InterPro" id="IPR027417">
    <property type="entry name" value="P-loop_NTPase"/>
</dbReference>
<feature type="domain" description="AAA" evidence="1">
    <location>
        <begin position="15"/>
        <end position="208"/>
    </location>
</feature>
<dbReference type="Pfam" id="PF13614">
    <property type="entry name" value="AAA_31"/>
    <property type="match status" value="1"/>
</dbReference>
<dbReference type="Proteomes" id="UP000494125">
    <property type="component" value="Unassembled WGS sequence"/>
</dbReference>
<dbReference type="CDD" id="cd02042">
    <property type="entry name" value="ParAB_family"/>
    <property type="match status" value="1"/>
</dbReference>
<reference evidence="2 3" key="1">
    <citation type="submission" date="2019-09" db="EMBL/GenBank/DDBJ databases">
        <authorList>
            <person name="Depoorter E."/>
        </authorList>
    </citation>
    <scope>NUCLEOTIDE SEQUENCE [LARGE SCALE GENOMIC DNA]</scope>
    <source>
        <strain evidence="2">LMG 24065</strain>
    </source>
</reference>
<keyword evidence="3" id="KW-1185">Reference proteome</keyword>
<dbReference type="PANTHER" id="PTHR13696">
    <property type="entry name" value="P-LOOP CONTAINING NUCLEOSIDE TRIPHOSPHATE HYDROLASE"/>
    <property type="match status" value="1"/>
</dbReference>
<evidence type="ECO:0000259" key="1">
    <source>
        <dbReference type="Pfam" id="PF13614"/>
    </source>
</evidence>
<dbReference type="Gene3D" id="3.40.50.300">
    <property type="entry name" value="P-loop containing nucleotide triphosphate hydrolases"/>
    <property type="match status" value="1"/>
</dbReference>
<dbReference type="InterPro" id="IPR025669">
    <property type="entry name" value="AAA_dom"/>
</dbReference>
<dbReference type="EMBL" id="CABVPN010000010">
    <property type="protein sequence ID" value="VWB52746.1"/>
    <property type="molecule type" value="Genomic_DNA"/>
</dbReference>
<dbReference type="PRINTS" id="PR00091">
    <property type="entry name" value="NITROGNASEII"/>
</dbReference>
<accession>A0A6P2KBI6</accession>
<evidence type="ECO:0000313" key="3">
    <source>
        <dbReference type="Proteomes" id="UP000494125"/>
    </source>
</evidence>
<gene>
    <name evidence="2" type="ORF">BDI24065_02424</name>
</gene>
<protein>
    <submittedName>
        <fullName evidence="2">Putative ParA family protein</fullName>
    </submittedName>
</protein>
<dbReference type="AlphaFoldDB" id="A0A6P2KBI6"/>
<proteinExistence type="predicted"/>
<sequence>MAAKKPQSQAGMVSLSMFNNKGGVGKTTLTCNLASLLSTKYHKRVLVVDCDPQCNSTQLIMGETYATSLYWDHADTNGVTTVKEILQKIEDGDSDINENVVPVKSSENRFQVDLIPGHPALSIVEDRLGAAWHSLKGGDLGGIRQTNWSTALCRVIQHRYDIVFFDLGPSLGALNRSILIGCDRFVTPMGTDIFSILGVRNIGEWLKSWAGLYENALKLCEKATPNRLQNYPISTSLSIQHGFSGYTLQQYITKSKQGIRRPTKAYEEIINNVPAEVEKSLGNFWGSKNEFLNAKLGDIPHLYSLIPLAQTVSAPIMSLKSQDGLVGSQFQQRDEYVSILSRLADNLMSNINNPLAA</sequence>
<organism evidence="2 3">
    <name type="scientific">Burkholderia diffusa</name>
    <dbReference type="NCBI Taxonomy" id="488732"/>
    <lineage>
        <taxon>Bacteria</taxon>
        <taxon>Pseudomonadati</taxon>
        <taxon>Pseudomonadota</taxon>
        <taxon>Betaproteobacteria</taxon>
        <taxon>Burkholderiales</taxon>
        <taxon>Burkholderiaceae</taxon>
        <taxon>Burkholderia</taxon>
        <taxon>Burkholderia cepacia complex</taxon>
    </lineage>
</organism>